<evidence type="ECO:0000313" key="2">
    <source>
        <dbReference type="EMBL" id="OEY93175.1"/>
    </source>
</evidence>
<dbReference type="AlphaFoldDB" id="A0A1E7R1H3"/>
<keyword evidence="3" id="KW-1185">Reference proteome</keyword>
<gene>
    <name evidence="2" type="ORF">BJI46_05345</name>
</gene>
<sequence>MNINESALLIEIENCIVGVCNKKIESKDFYSYLSRFLIEFNEIYNPDYSYFGCIDAFVELLYEFHDWIDNPSELIRQLKNLSFEYIQRRFKFYVSRHKRKLRDHRYSENENTEQLLERMRSVSKRYARILVVRLDLAYKKKYHHLISITDFDNDMKILRQRMNNQDRTFKGLIEYAWALEQGTEKGYHCHLLLVYRGHEHQNGYGIAKRVGEIWGEITEGQGYYFNCHDPDYLSQFKDMGRLGIGMIRTDDADQVDNMLTTIQYLVRPEKEQQHLRVKVCKRMRTFG</sequence>
<protein>
    <recommendedName>
        <fullName evidence="1">YagK/YfjJ C-terminal domain-containing protein</fullName>
    </recommendedName>
</protein>
<dbReference type="OrthoDB" id="8592743at2"/>
<evidence type="ECO:0000313" key="3">
    <source>
        <dbReference type="Proteomes" id="UP000185895"/>
    </source>
</evidence>
<dbReference type="RefSeq" id="WP_070070745.1">
    <property type="nucleotide sequence ID" value="NZ_MKKK01000056.1"/>
</dbReference>
<evidence type="ECO:0000259" key="1">
    <source>
        <dbReference type="Pfam" id="PF11726"/>
    </source>
</evidence>
<dbReference type="STRING" id="1262585.BJI46_05345"/>
<accession>A0A1E7R1H3</accession>
<dbReference type="EMBL" id="MKKK01000056">
    <property type="protein sequence ID" value="OEY93175.1"/>
    <property type="molecule type" value="Genomic_DNA"/>
</dbReference>
<comment type="caution">
    <text evidence="2">The sequence shown here is derived from an EMBL/GenBank/DDBJ whole genome shotgun (WGS) entry which is preliminary data.</text>
</comment>
<organism evidence="2 3">
    <name type="scientific">Acinetobacter qingfengensis</name>
    <dbReference type="NCBI Taxonomy" id="1262585"/>
    <lineage>
        <taxon>Bacteria</taxon>
        <taxon>Pseudomonadati</taxon>
        <taxon>Pseudomonadota</taxon>
        <taxon>Gammaproteobacteria</taxon>
        <taxon>Moraxellales</taxon>
        <taxon>Moraxellaceae</taxon>
        <taxon>Acinetobacter</taxon>
    </lineage>
</organism>
<dbReference type="Pfam" id="PF11726">
    <property type="entry name" value="YagK_YfjJ_C"/>
    <property type="match status" value="1"/>
</dbReference>
<feature type="domain" description="YagK/YfjJ C-terminal" evidence="1">
    <location>
        <begin position="124"/>
        <end position="287"/>
    </location>
</feature>
<proteinExistence type="predicted"/>
<reference evidence="2 3" key="1">
    <citation type="submission" date="2016-09" db="EMBL/GenBank/DDBJ databases">
        <authorList>
            <person name="Capua I."/>
            <person name="De Benedictis P."/>
            <person name="Joannis T."/>
            <person name="Lombin L.H."/>
            <person name="Cattoli G."/>
        </authorList>
    </citation>
    <scope>NUCLEOTIDE SEQUENCE [LARGE SCALE GENOMIC DNA]</scope>
    <source>
        <strain evidence="2 3">ANC 4671</strain>
    </source>
</reference>
<dbReference type="InterPro" id="IPR057271">
    <property type="entry name" value="YagK_YfjJ_C"/>
</dbReference>
<name>A0A1E7R1H3_9GAMM</name>
<dbReference type="Proteomes" id="UP000185895">
    <property type="component" value="Unassembled WGS sequence"/>
</dbReference>